<feature type="transmembrane region" description="Helical" evidence="7">
    <location>
        <begin position="148"/>
        <end position="166"/>
    </location>
</feature>
<keyword evidence="10" id="KW-1185">Reference proteome</keyword>
<dbReference type="GO" id="GO:0005886">
    <property type="term" value="C:plasma membrane"/>
    <property type="evidence" value="ECO:0007669"/>
    <property type="project" value="UniProtKB-SubCell"/>
</dbReference>
<accession>A0A9W6B3E4</accession>
<evidence type="ECO:0000256" key="7">
    <source>
        <dbReference type="SAM" id="Phobius"/>
    </source>
</evidence>
<dbReference type="PANTHER" id="PTHR30506">
    <property type="entry name" value="INNER MEMBRANE PROTEIN"/>
    <property type="match status" value="1"/>
</dbReference>
<keyword evidence="3" id="KW-1003">Cell membrane</keyword>
<dbReference type="PANTHER" id="PTHR30506:SF3">
    <property type="entry name" value="UPF0126 INNER MEMBRANE PROTEIN YADS-RELATED"/>
    <property type="match status" value="1"/>
</dbReference>
<dbReference type="EMBL" id="BRVP01000004">
    <property type="protein sequence ID" value="GLB51595.1"/>
    <property type="molecule type" value="Genomic_DNA"/>
</dbReference>
<feature type="transmembrane region" description="Helical" evidence="7">
    <location>
        <begin position="172"/>
        <end position="192"/>
    </location>
</feature>
<feature type="transmembrane region" description="Helical" evidence="7">
    <location>
        <begin position="56"/>
        <end position="77"/>
    </location>
</feature>
<protein>
    <submittedName>
        <fullName evidence="9">Membrane protein</fullName>
    </submittedName>
</protein>
<feature type="transmembrane region" description="Helical" evidence="7">
    <location>
        <begin position="30"/>
        <end position="50"/>
    </location>
</feature>
<dbReference type="Pfam" id="PF03458">
    <property type="entry name" value="Gly_transporter"/>
    <property type="match status" value="2"/>
</dbReference>
<keyword evidence="5 7" id="KW-1133">Transmembrane helix</keyword>
<feature type="transmembrane region" description="Helical" evidence="7">
    <location>
        <begin position="6"/>
        <end position="23"/>
    </location>
</feature>
<comment type="subcellular location">
    <subcellularLocation>
        <location evidence="1">Cell membrane</location>
        <topology evidence="1">Multi-pass membrane protein</topology>
    </subcellularLocation>
</comment>
<name>A0A9W6B3E4_9FLAO</name>
<comment type="caution">
    <text evidence="9">The sequence shown here is derived from an EMBL/GenBank/DDBJ whole genome shotgun (WGS) entry which is preliminary data.</text>
</comment>
<reference evidence="9" key="1">
    <citation type="submission" date="2022-07" db="EMBL/GenBank/DDBJ databases">
        <title>Taxonomy of Novel Oxalotrophic and Methylotrophic Bacteria.</title>
        <authorList>
            <person name="Sahin N."/>
            <person name="Tani A."/>
        </authorList>
    </citation>
    <scope>NUCLEOTIDE SEQUENCE</scope>
    <source>
        <strain evidence="9">AM327</strain>
    </source>
</reference>
<organism evidence="9 10">
    <name type="scientific">Neptunitalea chrysea</name>
    <dbReference type="NCBI Taxonomy" id="1647581"/>
    <lineage>
        <taxon>Bacteria</taxon>
        <taxon>Pseudomonadati</taxon>
        <taxon>Bacteroidota</taxon>
        <taxon>Flavobacteriia</taxon>
        <taxon>Flavobacteriales</taxon>
        <taxon>Flavobacteriaceae</taxon>
        <taxon>Neptunitalea</taxon>
    </lineage>
</organism>
<feature type="domain" description="Glycine transporter" evidence="8">
    <location>
        <begin position="91"/>
        <end position="164"/>
    </location>
</feature>
<comment type="similarity">
    <text evidence="2">Belongs to the UPF0126 family.</text>
</comment>
<dbReference type="AlphaFoldDB" id="A0A9W6B3E4"/>
<gene>
    <name evidence="9" type="ORF">NBRC110019_06340</name>
</gene>
<evidence type="ECO:0000313" key="10">
    <source>
        <dbReference type="Proteomes" id="UP001143545"/>
    </source>
</evidence>
<evidence type="ECO:0000256" key="2">
    <source>
        <dbReference type="ARBA" id="ARBA00008193"/>
    </source>
</evidence>
<evidence type="ECO:0000256" key="1">
    <source>
        <dbReference type="ARBA" id="ARBA00004651"/>
    </source>
</evidence>
<evidence type="ECO:0000256" key="3">
    <source>
        <dbReference type="ARBA" id="ARBA00022475"/>
    </source>
</evidence>
<feature type="transmembrane region" description="Helical" evidence="7">
    <location>
        <begin position="114"/>
        <end position="136"/>
    </location>
</feature>
<evidence type="ECO:0000313" key="9">
    <source>
        <dbReference type="EMBL" id="GLB51595.1"/>
    </source>
</evidence>
<evidence type="ECO:0000256" key="4">
    <source>
        <dbReference type="ARBA" id="ARBA00022692"/>
    </source>
</evidence>
<dbReference type="Proteomes" id="UP001143545">
    <property type="component" value="Unassembled WGS sequence"/>
</dbReference>
<keyword evidence="4 7" id="KW-0812">Transmembrane</keyword>
<dbReference type="RefSeq" id="WP_281752304.1">
    <property type="nucleotide sequence ID" value="NZ_BRVP01000004.1"/>
</dbReference>
<evidence type="ECO:0000256" key="6">
    <source>
        <dbReference type="ARBA" id="ARBA00023136"/>
    </source>
</evidence>
<feature type="domain" description="Glycine transporter" evidence="8">
    <location>
        <begin position="5"/>
        <end position="79"/>
    </location>
</feature>
<dbReference type="InterPro" id="IPR005115">
    <property type="entry name" value="Gly_transporter"/>
</dbReference>
<keyword evidence="6 7" id="KW-0472">Membrane</keyword>
<sequence length="202" mass="22262">MLLTIIDFLAVISFTISGVLVALKTKLDAFGILIIGFITATGGGTIRDLLLGVRPVFWLIDTSIVYTIICTTILAIVFRKYLKILNKSLFLFDTLGLALYTISGIEKSLIINSNPVICIAIGIITACFGGVLRDILCQRIPVIFRKEIYATTCMLGGITYFGLHQISPQNSLVINSLSILVIIIIRILAVKYKLKLPYLYKS</sequence>
<evidence type="ECO:0000259" key="8">
    <source>
        <dbReference type="Pfam" id="PF03458"/>
    </source>
</evidence>
<evidence type="ECO:0000256" key="5">
    <source>
        <dbReference type="ARBA" id="ARBA00022989"/>
    </source>
</evidence>
<proteinExistence type="inferred from homology"/>